<dbReference type="Gene3D" id="3.40.50.150">
    <property type="entry name" value="Vaccinia Virus protein VP39"/>
    <property type="match status" value="1"/>
</dbReference>
<keyword evidence="4 6" id="KW-0949">S-adenosyl-L-methionine</keyword>
<keyword evidence="3 6" id="KW-0808">Transferase</keyword>
<dbReference type="CDD" id="cd02440">
    <property type="entry name" value="AdoMet_MTases"/>
    <property type="match status" value="1"/>
</dbReference>
<dbReference type="InterPro" id="IPR022882">
    <property type="entry name" value="tRNA_adenine-N6_MeTrfase"/>
</dbReference>
<evidence type="ECO:0000256" key="4">
    <source>
        <dbReference type="ARBA" id="ARBA00022691"/>
    </source>
</evidence>
<organism evidence="8 9">
    <name type="scientific">Hallella mizrahii</name>
    <dbReference type="NCBI Taxonomy" id="2606637"/>
    <lineage>
        <taxon>Bacteria</taxon>
        <taxon>Pseudomonadati</taxon>
        <taxon>Bacteroidota</taxon>
        <taxon>Bacteroidia</taxon>
        <taxon>Bacteroidales</taxon>
        <taxon>Prevotellaceae</taxon>
        <taxon>Hallella</taxon>
    </lineage>
</organism>
<dbReference type="InterPro" id="IPR050210">
    <property type="entry name" value="tRNA_Adenine-N(6)_MTase"/>
</dbReference>
<evidence type="ECO:0000256" key="1">
    <source>
        <dbReference type="ARBA" id="ARBA00022490"/>
    </source>
</evidence>
<comment type="subcellular location">
    <subcellularLocation>
        <location evidence="6">Cytoplasm</location>
    </subcellularLocation>
</comment>
<dbReference type="PROSITE" id="PS00092">
    <property type="entry name" value="N6_MTASE"/>
    <property type="match status" value="1"/>
</dbReference>
<keyword evidence="1 6" id="KW-0963">Cytoplasm</keyword>
<comment type="similarity">
    <text evidence="6">Belongs to the methyltransferase superfamily. tRNA (adenine-N(6)-)-methyltransferase family.</text>
</comment>
<gene>
    <name evidence="8" type="ORF">FYJ73_04250</name>
</gene>
<evidence type="ECO:0000256" key="5">
    <source>
        <dbReference type="ARBA" id="ARBA00022694"/>
    </source>
</evidence>
<evidence type="ECO:0000256" key="6">
    <source>
        <dbReference type="HAMAP-Rule" id="MF_01872"/>
    </source>
</evidence>
<evidence type="ECO:0000313" key="8">
    <source>
        <dbReference type="EMBL" id="MST83888.1"/>
    </source>
</evidence>
<dbReference type="EC" id="2.1.1.223" evidence="6"/>
<dbReference type="GO" id="GO:0016430">
    <property type="term" value="F:tRNA (adenine-N6)-methyltransferase activity"/>
    <property type="evidence" value="ECO:0007669"/>
    <property type="project" value="UniProtKB-UniRule"/>
</dbReference>
<proteinExistence type="inferred from homology"/>
<reference evidence="8 9" key="1">
    <citation type="submission" date="2019-08" db="EMBL/GenBank/DDBJ databases">
        <title>In-depth cultivation of the pig gut microbiome towards novel bacterial diversity and tailored functional studies.</title>
        <authorList>
            <person name="Wylensek D."/>
            <person name="Hitch T.C.A."/>
            <person name="Clavel T."/>
        </authorList>
    </citation>
    <scope>NUCLEOTIDE SEQUENCE [LARGE SCALE GENOMIC DNA]</scope>
    <source>
        <strain evidence="8 9">LKV-178-WT-2A</strain>
    </source>
</reference>
<dbReference type="SUPFAM" id="SSF53335">
    <property type="entry name" value="S-adenosyl-L-methionine-dependent methyltransferases"/>
    <property type="match status" value="1"/>
</dbReference>
<dbReference type="AlphaFoldDB" id="A0A7K0KDG5"/>
<name>A0A7K0KDG5_9BACT</name>
<comment type="catalytic activity">
    <reaction evidence="6">
        <text>adenosine(37) in tRNA1(Val) + S-adenosyl-L-methionine = N(6)-methyladenosine(37) in tRNA1(Val) + S-adenosyl-L-homocysteine + H(+)</text>
        <dbReference type="Rhea" id="RHEA:43160"/>
        <dbReference type="Rhea" id="RHEA-COMP:10369"/>
        <dbReference type="Rhea" id="RHEA-COMP:10370"/>
        <dbReference type="ChEBI" id="CHEBI:15378"/>
        <dbReference type="ChEBI" id="CHEBI:57856"/>
        <dbReference type="ChEBI" id="CHEBI:59789"/>
        <dbReference type="ChEBI" id="CHEBI:74411"/>
        <dbReference type="ChEBI" id="CHEBI:74449"/>
        <dbReference type="EC" id="2.1.1.223"/>
    </reaction>
</comment>
<dbReference type="HAMAP" id="MF_01872">
    <property type="entry name" value="tRNA_methyltr_YfiC"/>
    <property type="match status" value="1"/>
</dbReference>
<dbReference type="RefSeq" id="WP_154533467.1">
    <property type="nucleotide sequence ID" value="NZ_VUNG01000006.1"/>
</dbReference>
<evidence type="ECO:0000259" key="7">
    <source>
        <dbReference type="Pfam" id="PF05175"/>
    </source>
</evidence>
<keyword evidence="2 6" id="KW-0489">Methyltransferase</keyword>
<evidence type="ECO:0000256" key="2">
    <source>
        <dbReference type="ARBA" id="ARBA00022603"/>
    </source>
</evidence>
<accession>A0A7K0KDG5</accession>
<feature type="domain" description="Methyltransferase small" evidence="7">
    <location>
        <begin position="39"/>
        <end position="135"/>
    </location>
</feature>
<dbReference type="Proteomes" id="UP000438914">
    <property type="component" value="Unassembled WGS sequence"/>
</dbReference>
<dbReference type="InterPro" id="IPR029063">
    <property type="entry name" value="SAM-dependent_MTases_sf"/>
</dbReference>
<dbReference type="InterPro" id="IPR002052">
    <property type="entry name" value="DNA_methylase_N6_adenine_CS"/>
</dbReference>
<dbReference type="GO" id="GO:0003676">
    <property type="term" value="F:nucleic acid binding"/>
    <property type="evidence" value="ECO:0007669"/>
    <property type="project" value="InterPro"/>
</dbReference>
<comment type="caution">
    <text evidence="8">The sequence shown here is derived from an EMBL/GenBank/DDBJ whole genome shotgun (WGS) entry which is preliminary data.</text>
</comment>
<dbReference type="GO" id="GO:0008033">
    <property type="term" value="P:tRNA processing"/>
    <property type="evidence" value="ECO:0007669"/>
    <property type="project" value="UniProtKB-UniRule"/>
</dbReference>
<keyword evidence="9" id="KW-1185">Reference proteome</keyword>
<dbReference type="Pfam" id="PF05175">
    <property type="entry name" value="MTS"/>
    <property type="match status" value="1"/>
</dbReference>
<dbReference type="PANTHER" id="PTHR47739">
    <property type="entry name" value="TRNA1(VAL) (ADENINE(37)-N6)-METHYLTRANSFERASE"/>
    <property type="match status" value="1"/>
</dbReference>
<evidence type="ECO:0000313" key="9">
    <source>
        <dbReference type="Proteomes" id="UP000438914"/>
    </source>
</evidence>
<comment type="function">
    <text evidence="6">Specifically methylates the adenine in position 37 of tRNA(1)(Val) (anticodon cmo5UAC).</text>
</comment>
<sequence length="238" mass="26252">MSHKEKEGFQFRQFFVGQQHCAMKVGTDGVLLGAWAKGGTHILDIGTGTGVVALMMAQRFPSANIDAIEIDREAAGQAADNVRCSPFADRVTVTHAALQDFRPSRSYDSIVCNPPYFLNSLKAPEASRAMARHAGEKSLTFRDIFAFAKVYATDSATVNVVAPTLSLEALETEAYLLGFRKAHELLLRTTPRKLPSRVLVSFSRSFHSPSEHSEQCLMNADGSRSAWYQQLTADFYVK</sequence>
<protein>
    <recommendedName>
        <fullName evidence="6">tRNA1(Val) (adenine(37)-N6)-methyltransferase</fullName>
        <ecNumber evidence="6">2.1.1.223</ecNumber>
    </recommendedName>
    <alternativeName>
        <fullName evidence="6">tRNA m6A37 methyltransferase</fullName>
    </alternativeName>
</protein>
<dbReference type="EMBL" id="VUNG01000006">
    <property type="protein sequence ID" value="MST83888.1"/>
    <property type="molecule type" value="Genomic_DNA"/>
</dbReference>
<dbReference type="GO" id="GO:0032259">
    <property type="term" value="P:methylation"/>
    <property type="evidence" value="ECO:0007669"/>
    <property type="project" value="UniProtKB-KW"/>
</dbReference>
<dbReference type="GO" id="GO:0005737">
    <property type="term" value="C:cytoplasm"/>
    <property type="evidence" value="ECO:0007669"/>
    <property type="project" value="UniProtKB-SubCell"/>
</dbReference>
<dbReference type="InterPro" id="IPR007848">
    <property type="entry name" value="Small_mtfrase_dom"/>
</dbReference>
<evidence type="ECO:0000256" key="3">
    <source>
        <dbReference type="ARBA" id="ARBA00022679"/>
    </source>
</evidence>
<dbReference type="PANTHER" id="PTHR47739:SF1">
    <property type="entry name" value="TRNA1(VAL) (ADENINE(37)-N6)-METHYLTRANSFERASE"/>
    <property type="match status" value="1"/>
</dbReference>
<keyword evidence="5 6" id="KW-0819">tRNA processing</keyword>